<sequence length="225" mass="26063">MDPFIEDAEIWLQMNQVFDFNEYKKTVNWCNEDERLECLRYFRSITQDLRGHYPNILEIFQTEEVELLLLDSIKFPDGNFFIDFVARCGYKGEPDIDENGKPLLRRTTAVHHAAKRWFSNSDMNIPDQLFVIYNDFHVNYSDETGLTHFHAACTGGFVTVVRAFLEFGQDPNCAWLETGDSPLQLAVFREHFEVVKLLLEYGANPNLANAEGLTSLHIVSRSKIE</sequence>
<dbReference type="AlphaFoldDB" id="A0A6H5I5R0"/>
<dbReference type="PANTHER" id="PTHR24198:SF165">
    <property type="entry name" value="ANKYRIN REPEAT-CONTAINING PROTEIN-RELATED"/>
    <property type="match status" value="1"/>
</dbReference>
<organism evidence="4 5">
    <name type="scientific">Trichogramma brassicae</name>
    <dbReference type="NCBI Taxonomy" id="86971"/>
    <lineage>
        <taxon>Eukaryota</taxon>
        <taxon>Metazoa</taxon>
        <taxon>Ecdysozoa</taxon>
        <taxon>Arthropoda</taxon>
        <taxon>Hexapoda</taxon>
        <taxon>Insecta</taxon>
        <taxon>Pterygota</taxon>
        <taxon>Neoptera</taxon>
        <taxon>Endopterygota</taxon>
        <taxon>Hymenoptera</taxon>
        <taxon>Apocrita</taxon>
        <taxon>Proctotrupomorpha</taxon>
        <taxon>Chalcidoidea</taxon>
        <taxon>Trichogrammatidae</taxon>
        <taxon>Trichogramma</taxon>
    </lineage>
</organism>
<dbReference type="PROSITE" id="PS50088">
    <property type="entry name" value="ANK_REPEAT"/>
    <property type="match status" value="1"/>
</dbReference>
<evidence type="ECO:0000313" key="4">
    <source>
        <dbReference type="EMBL" id="CAB0033224.1"/>
    </source>
</evidence>
<dbReference type="Pfam" id="PF12796">
    <property type="entry name" value="Ank_2"/>
    <property type="match status" value="1"/>
</dbReference>
<feature type="repeat" description="ANK" evidence="3">
    <location>
        <begin position="178"/>
        <end position="210"/>
    </location>
</feature>
<evidence type="ECO:0000256" key="2">
    <source>
        <dbReference type="ARBA" id="ARBA00023043"/>
    </source>
</evidence>
<dbReference type="InterPro" id="IPR036770">
    <property type="entry name" value="Ankyrin_rpt-contain_sf"/>
</dbReference>
<keyword evidence="2 3" id="KW-0040">ANK repeat</keyword>
<keyword evidence="5" id="KW-1185">Reference proteome</keyword>
<evidence type="ECO:0000313" key="5">
    <source>
        <dbReference type="Proteomes" id="UP000479190"/>
    </source>
</evidence>
<keyword evidence="1" id="KW-0677">Repeat</keyword>
<dbReference type="SUPFAM" id="SSF48403">
    <property type="entry name" value="Ankyrin repeat"/>
    <property type="match status" value="1"/>
</dbReference>
<dbReference type="OrthoDB" id="616263at2759"/>
<accession>A0A6H5I5R0</accession>
<dbReference type="SMART" id="SM00248">
    <property type="entry name" value="ANK"/>
    <property type="match status" value="2"/>
</dbReference>
<dbReference type="Gene3D" id="1.25.40.20">
    <property type="entry name" value="Ankyrin repeat-containing domain"/>
    <property type="match status" value="1"/>
</dbReference>
<protein>
    <submittedName>
        <fullName evidence="4">Uncharacterized protein</fullName>
    </submittedName>
</protein>
<evidence type="ECO:0000256" key="3">
    <source>
        <dbReference type="PROSITE-ProRule" id="PRU00023"/>
    </source>
</evidence>
<dbReference type="Proteomes" id="UP000479190">
    <property type="component" value="Unassembled WGS sequence"/>
</dbReference>
<dbReference type="InterPro" id="IPR002110">
    <property type="entry name" value="Ankyrin_rpt"/>
</dbReference>
<reference evidence="4 5" key="1">
    <citation type="submission" date="2020-02" db="EMBL/GenBank/DDBJ databases">
        <authorList>
            <person name="Ferguson B K."/>
        </authorList>
    </citation>
    <scope>NUCLEOTIDE SEQUENCE [LARGE SCALE GENOMIC DNA]</scope>
</reference>
<evidence type="ECO:0000256" key="1">
    <source>
        <dbReference type="ARBA" id="ARBA00022737"/>
    </source>
</evidence>
<dbReference type="PROSITE" id="PS50297">
    <property type="entry name" value="ANK_REP_REGION"/>
    <property type="match status" value="1"/>
</dbReference>
<proteinExistence type="predicted"/>
<dbReference type="PANTHER" id="PTHR24198">
    <property type="entry name" value="ANKYRIN REPEAT AND PROTEIN KINASE DOMAIN-CONTAINING PROTEIN"/>
    <property type="match status" value="1"/>
</dbReference>
<dbReference type="EMBL" id="CADCXV010000702">
    <property type="protein sequence ID" value="CAB0033224.1"/>
    <property type="molecule type" value="Genomic_DNA"/>
</dbReference>
<name>A0A6H5I5R0_9HYME</name>
<gene>
    <name evidence="4" type="ORF">TBRA_LOCUS5141</name>
</gene>